<reference evidence="1" key="2">
    <citation type="submission" date="2015-06" db="UniProtKB">
        <authorList>
            <consortium name="EnsemblProtists"/>
        </authorList>
    </citation>
    <scope>IDENTIFICATION</scope>
    <source>
        <strain evidence="1">Emoy2</strain>
    </source>
</reference>
<protein>
    <submittedName>
        <fullName evidence="1">Uncharacterized protein</fullName>
    </submittedName>
</protein>
<dbReference type="STRING" id="559515.M4BIA8"/>
<organism evidence="1 2">
    <name type="scientific">Hyaloperonospora arabidopsidis (strain Emoy2)</name>
    <name type="common">Downy mildew agent</name>
    <name type="synonym">Peronospora arabidopsidis</name>
    <dbReference type="NCBI Taxonomy" id="559515"/>
    <lineage>
        <taxon>Eukaryota</taxon>
        <taxon>Sar</taxon>
        <taxon>Stramenopiles</taxon>
        <taxon>Oomycota</taxon>
        <taxon>Peronosporomycetes</taxon>
        <taxon>Peronosporales</taxon>
        <taxon>Peronosporaceae</taxon>
        <taxon>Hyaloperonospora</taxon>
    </lineage>
</organism>
<evidence type="ECO:0000313" key="1">
    <source>
        <dbReference type="EnsemblProtists" id="HpaP806134"/>
    </source>
</evidence>
<dbReference type="VEuPathDB" id="FungiDB:HpaG806134"/>
<reference evidence="2" key="1">
    <citation type="journal article" date="2010" name="Science">
        <title>Signatures of adaptation to obligate biotrophy in the Hyaloperonospora arabidopsidis genome.</title>
        <authorList>
            <person name="Baxter L."/>
            <person name="Tripathy S."/>
            <person name="Ishaque N."/>
            <person name="Boot N."/>
            <person name="Cabral A."/>
            <person name="Kemen E."/>
            <person name="Thines M."/>
            <person name="Ah-Fong A."/>
            <person name="Anderson R."/>
            <person name="Badejoko W."/>
            <person name="Bittner-Eddy P."/>
            <person name="Boore J.L."/>
            <person name="Chibucos M.C."/>
            <person name="Coates M."/>
            <person name="Dehal P."/>
            <person name="Delehaunty K."/>
            <person name="Dong S."/>
            <person name="Downton P."/>
            <person name="Dumas B."/>
            <person name="Fabro G."/>
            <person name="Fronick C."/>
            <person name="Fuerstenberg S.I."/>
            <person name="Fulton L."/>
            <person name="Gaulin E."/>
            <person name="Govers F."/>
            <person name="Hughes L."/>
            <person name="Humphray S."/>
            <person name="Jiang R.H."/>
            <person name="Judelson H."/>
            <person name="Kamoun S."/>
            <person name="Kyung K."/>
            <person name="Meijer H."/>
            <person name="Minx P."/>
            <person name="Morris P."/>
            <person name="Nelson J."/>
            <person name="Phuntumart V."/>
            <person name="Qutob D."/>
            <person name="Rehmany A."/>
            <person name="Rougon-Cardoso A."/>
            <person name="Ryden P."/>
            <person name="Torto-Alalibo T."/>
            <person name="Studholme D."/>
            <person name="Wang Y."/>
            <person name="Win J."/>
            <person name="Wood J."/>
            <person name="Clifton S.W."/>
            <person name="Rogers J."/>
            <person name="Van den Ackerveken G."/>
            <person name="Jones J.D."/>
            <person name="McDowell J.M."/>
            <person name="Beynon J."/>
            <person name="Tyler B.M."/>
        </authorList>
    </citation>
    <scope>NUCLEOTIDE SEQUENCE [LARGE SCALE GENOMIC DNA]</scope>
    <source>
        <strain evidence="2">Emoy2</strain>
    </source>
</reference>
<sequence>MGSMNGTNFGASMLSNNFGYGASVDTPASSSQSIMPQSLPAHQFQPTPQHFPQLGQLPQQLPPQTGGNAMSWPLDSAVYVRRGSQFYGAMCRDATPTHTCFRRGLQFLVLRFKIPSNHGSTSSTVTNRLVKWTAWRVLRIGRHVCFLRNCHGKDQTASLFDCCSSTCGFADELVSANSDTEIEGCLLAPEVVTVTGSTLVVARSPRQVAKRGFPKAISGAWA</sequence>
<name>M4BIA8_HYAAE</name>
<proteinExistence type="predicted"/>
<accession>M4BIA8</accession>
<keyword evidence="2" id="KW-1185">Reference proteome</keyword>
<dbReference type="EMBL" id="JH598287">
    <property type="status" value="NOT_ANNOTATED_CDS"/>
    <property type="molecule type" value="Genomic_DNA"/>
</dbReference>
<dbReference type="AlphaFoldDB" id="M4BIA8"/>
<dbReference type="EnsemblProtists" id="HpaT806134">
    <property type="protein sequence ID" value="HpaP806134"/>
    <property type="gene ID" value="HpaG806134"/>
</dbReference>
<dbReference type="HOGENOM" id="CLU_1247442_0_0_1"/>
<evidence type="ECO:0000313" key="2">
    <source>
        <dbReference type="Proteomes" id="UP000011713"/>
    </source>
</evidence>
<dbReference type="InParanoid" id="M4BIA8"/>
<dbReference type="Proteomes" id="UP000011713">
    <property type="component" value="Unassembled WGS sequence"/>
</dbReference>